<reference evidence="4 5" key="1">
    <citation type="submission" date="2018-04" db="EMBL/GenBank/DDBJ databases">
        <title>WGS assembly of Panicum hallii var. hallii HAL2.</title>
        <authorList>
            <person name="Lovell J."/>
            <person name="Jenkins J."/>
            <person name="Lowry D."/>
            <person name="Mamidi S."/>
            <person name="Sreedasyam A."/>
            <person name="Weng X."/>
            <person name="Barry K."/>
            <person name="Bonette J."/>
            <person name="Campitelli B."/>
            <person name="Daum C."/>
            <person name="Gordon S."/>
            <person name="Gould B."/>
            <person name="Lipzen A."/>
            <person name="MacQueen A."/>
            <person name="Palacio-Mejia J."/>
            <person name="Plott C."/>
            <person name="Shakirov E."/>
            <person name="Shu S."/>
            <person name="Yoshinaga Y."/>
            <person name="Zane M."/>
            <person name="Rokhsar D."/>
            <person name="Grimwood J."/>
            <person name="Schmutz J."/>
            <person name="Juenger T."/>
        </authorList>
    </citation>
    <scope>NUCLEOTIDE SEQUENCE [LARGE SCALE GENOMIC DNA]</scope>
    <source>
        <strain evidence="5">cv. HAL2</strain>
    </source>
</reference>
<dbReference type="InterPro" id="IPR001611">
    <property type="entry name" value="Leu-rich_rpt"/>
</dbReference>
<dbReference type="EMBL" id="CM009753">
    <property type="protein sequence ID" value="PUZ52853.1"/>
    <property type="molecule type" value="Genomic_DNA"/>
</dbReference>
<evidence type="ECO:0000256" key="2">
    <source>
        <dbReference type="ARBA" id="ARBA00022737"/>
    </source>
</evidence>
<feature type="compositionally biased region" description="Basic and acidic residues" evidence="3">
    <location>
        <begin position="321"/>
        <end position="365"/>
    </location>
</feature>
<dbReference type="Gene3D" id="3.80.10.10">
    <property type="entry name" value="Ribonuclease Inhibitor"/>
    <property type="match status" value="2"/>
</dbReference>
<keyword evidence="1" id="KW-0433">Leucine-rich repeat</keyword>
<dbReference type="InterPro" id="IPR050836">
    <property type="entry name" value="SDS22/Internalin_LRR"/>
</dbReference>
<dbReference type="OrthoDB" id="1517790at2759"/>
<dbReference type="Pfam" id="PF13855">
    <property type="entry name" value="LRR_8"/>
    <property type="match status" value="1"/>
</dbReference>
<keyword evidence="2" id="KW-0677">Repeat</keyword>
<dbReference type="Pfam" id="PF13516">
    <property type="entry name" value="LRR_6"/>
    <property type="match status" value="2"/>
</dbReference>
<dbReference type="InterPro" id="IPR032675">
    <property type="entry name" value="LRR_dom_sf"/>
</dbReference>
<proteinExistence type="predicted"/>
<dbReference type="STRING" id="1504633.A0A2T7DBA6"/>
<dbReference type="InterPro" id="IPR003591">
    <property type="entry name" value="Leu-rich_rpt_typical-subtyp"/>
</dbReference>
<dbReference type="SMART" id="SM00369">
    <property type="entry name" value="LRR_TYP"/>
    <property type="match status" value="4"/>
</dbReference>
<feature type="compositionally biased region" description="Basic residues" evidence="3">
    <location>
        <begin position="287"/>
        <end position="297"/>
    </location>
</feature>
<evidence type="ECO:0000256" key="1">
    <source>
        <dbReference type="ARBA" id="ARBA00022614"/>
    </source>
</evidence>
<evidence type="ECO:0000313" key="4">
    <source>
        <dbReference type="EMBL" id="PUZ52853.1"/>
    </source>
</evidence>
<organism evidence="4 5">
    <name type="scientific">Panicum hallii var. hallii</name>
    <dbReference type="NCBI Taxonomy" id="1504633"/>
    <lineage>
        <taxon>Eukaryota</taxon>
        <taxon>Viridiplantae</taxon>
        <taxon>Streptophyta</taxon>
        <taxon>Embryophyta</taxon>
        <taxon>Tracheophyta</taxon>
        <taxon>Spermatophyta</taxon>
        <taxon>Magnoliopsida</taxon>
        <taxon>Liliopsida</taxon>
        <taxon>Poales</taxon>
        <taxon>Poaceae</taxon>
        <taxon>PACMAD clade</taxon>
        <taxon>Panicoideae</taxon>
        <taxon>Panicodae</taxon>
        <taxon>Paniceae</taxon>
        <taxon>Panicinae</taxon>
        <taxon>Panicum</taxon>
        <taxon>Panicum sect. Panicum</taxon>
    </lineage>
</organism>
<dbReference type="PANTHER" id="PTHR46652:SF7">
    <property type="entry name" value="LEUCINE-RICH REPEAT AND IQ DOMAIN-CONTAINING PROTEIN 1"/>
    <property type="match status" value="1"/>
</dbReference>
<dbReference type="SMART" id="SM00365">
    <property type="entry name" value="LRR_SD22"/>
    <property type="match status" value="5"/>
</dbReference>
<dbReference type="AlphaFoldDB" id="A0A2T7DBA6"/>
<protein>
    <recommendedName>
        <fullName evidence="6">Protein phosphatase 1 regulatory subunit 7</fullName>
    </recommendedName>
</protein>
<keyword evidence="5" id="KW-1185">Reference proteome</keyword>
<dbReference type="Gramene" id="PUZ52853">
    <property type="protein sequence ID" value="PUZ52853"/>
    <property type="gene ID" value="GQ55_5G006500"/>
</dbReference>
<dbReference type="PANTHER" id="PTHR46652">
    <property type="entry name" value="LEUCINE-RICH REPEAT AND IQ DOMAIN-CONTAINING PROTEIN 1-RELATED"/>
    <property type="match status" value="1"/>
</dbReference>
<dbReference type="PROSITE" id="PS51450">
    <property type="entry name" value="LRR"/>
    <property type="match status" value="3"/>
</dbReference>
<dbReference type="Proteomes" id="UP000244336">
    <property type="component" value="Chromosome 5"/>
</dbReference>
<evidence type="ECO:0008006" key="6">
    <source>
        <dbReference type="Google" id="ProtNLM"/>
    </source>
</evidence>
<evidence type="ECO:0000256" key="3">
    <source>
        <dbReference type="SAM" id="MobiDB-lite"/>
    </source>
</evidence>
<feature type="region of interest" description="Disordered" evidence="3">
    <location>
        <begin position="261"/>
        <end position="377"/>
    </location>
</feature>
<sequence>MARLTVEQAAREAGSDGSGATALNLSHRALSDVSCLSTFSKLERLDLGCNCLVTLEGLSSCANLKWLSVIENKLVSLKGVEGLSKLQVLNAGKNKLTKMDEVASLTSLGALILNDNNISSICKLDRLQQLNTLVLSKNPVFTIGNALAKAKSMKKLSLSHCQIDNVGSSLAACVELKELRLSHNKITTIPSDLAKNVKILNLDLGNNLIERSSDLKVLSELRYLRNLNLQGNPISEKDSLVKKVKKFVPTLRILNAKPLEASSKSDKSYGKDNLPSKYDPVEIDRKKDKRQQSKQHLKGPEEPEVKTISPGVTTSALGKSEVLDGKERKKDRKEAKKSEVEEPANDSKSKRKDDVDHTGRKDKKDAKRKKFVDEEDIDAEGIDNTEISFADLVFSKQNNSEPKLKYSSTQDVAPDGKFEELVIDHTKKRKKSKGAVTITDSSVLKMISSTPELSTVDKKWHSMATDQK</sequence>
<gene>
    <name evidence="4" type="ORF">GQ55_5G006500</name>
</gene>
<evidence type="ECO:0000313" key="5">
    <source>
        <dbReference type="Proteomes" id="UP000244336"/>
    </source>
</evidence>
<name>A0A2T7DBA6_9POAL</name>
<accession>A0A2T7DBA6</accession>
<dbReference type="SUPFAM" id="SSF52058">
    <property type="entry name" value="L domain-like"/>
    <property type="match status" value="1"/>
</dbReference>